<dbReference type="GO" id="GO:0070176">
    <property type="term" value="C:DRM complex"/>
    <property type="evidence" value="ECO:0007669"/>
    <property type="project" value="InterPro"/>
</dbReference>
<dbReference type="AlphaFoldDB" id="A0A834CLV8"/>
<organism evidence="3 4">
    <name type="scientific">Oryzias melastigma</name>
    <name type="common">Marine medaka</name>
    <dbReference type="NCBI Taxonomy" id="30732"/>
    <lineage>
        <taxon>Eukaryota</taxon>
        <taxon>Metazoa</taxon>
        <taxon>Chordata</taxon>
        <taxon>Craniata</taxon>
        <taxon>Vertebrata</taxon>
        <taxon>Euteleostomi</taxon>
        <taxon>Actinopterygii</taxon>
        <taxon>Neopterygii</taxon>
        <taxon>Teleostei</taxon>
        <taxon>Neoteleostei</taxon>
        <taxon>Acanthomorphata</taxon>
        <taxon>Ovalentaria</taxon>
        <taxon>Atherinomorphae</taxon>
        <taxon>Beloniformes</taxon>
        <taxon>Adrianichthyidae</taxon>
        <taxon>Oryziinae</taxon>
        <taxon>Oryzias</taxon>
    </lineage>
</organism>
<comment type="similarity">
    <text evidence="1">Belongs to the lin-52 family.</text>
</comment>
<dbReference type="EMBL" id="WKFB01000208">
    <property type="protein sequence ID" value="KAF6731644.1"/>
    <property type="molecule type" value="Genomic_DNA"/>
</dbReference>
<dbReference type="Proteomes" id="UP000646548">
    <property type="component" value="Unassembled WGS sequence"/>
</dbReference>
<evidence type="ECO:0000256" key="1">
    <source>
        <dbReference type="ARBA" id="ARBA00005456"/>
    </source>
</evidence>
<dbReference type="PANTHER" id="PTHR31489:SF2">
    <property type="entry name" value="PROTEIN LIN-52 HOMOLOG"/>
    <property type="match status" value="1"/>
</dbReference>
<evidence type="ECO:0000313" key="4">
    <source>
        <dbReference type="Proteomes" id="UP000646548"/>
    </source>
</evidence>
<gene>
    <name evidence="3" type="ORF">FQA47_022663</name>
</gene>
<dbReference type="PANTHER" id="PTHR31489">
    <property type="entry name" value="LIN52 FAMILY MEMBER"/>
    <property type="match status" value="1"/>
</dbReference>
<name>A0A834CLV8_ORYME</name>
<sequence>MEPIATSPPKWMAELESEDIEMLKELGSLTTANLMEKVKGLQNLAYQLGLEECRSCAYALLLMRDAAHAFRHQHAPKYGEMVNAQFSPHGARRVPPPQAPAATLSMMNASFVGCSVGIKPQVSGER</sequence>
<dbReference type="InterPro" id="IPR018737">
    <property type="entry name" value="DREAM_LIN52"/>
</dbReference>
<dbReference type="GO" id="GO:0006355">
    <property type="term" value="P:regulation of DNA-templated transcription"/>
    <property type="evidence" value="ECO:0007669"/>
    <property type="project" value="InterPro"/>
</dbReference>
<reference evidence="3" key="1">
    <citation type="journal article" name="BMC Genomics">
        <title>Long-read sequencing and de novo genome assembly of marine medaka (Oryzias melastigma).</title>
        <authorList>
            <person name="Liang P."/>
            <person name="Saqib H.S.A."/>
            <person name="Ni X."/>
            <person name="Shen Y."/>
        </authorList>
    </citation>
    <scope>NUCLEOTIDE SEQUENCE</scope>
    <source>
        <strain evidence="3">Bigg-433</strain>
    </source>
</reference>
<evidence type="ECO:0000313" key="3">
    <source>
        <dbReference type="EMBL" id="KAF6731644.1"/>
    </source>
</evidence>
<evidence type="ECO:0000256" key="2">
    <source>
        <dbReference type="ARBA" id="ARBA00020469"/>
    </source>
</evidence>
<accession>A0A834CLV8</accession>
<proteinExistence type="inferred from homology"/>
<protein>
    <recommendedName>
        <fullName evidence="2">Protein lin-52 homolog</fullName>
    </recommendedName>
</protein>
<comment type="caution">
    <text evidence="3">The sequence shown here is derived from an EMBL/GenBank/DDBJ whole genome shotgun (WGS) entry which is preliminary data.</text>
</comment>
<dbReference type="Pfam" id="PF10044">
    <property type="entry name" value="LIN52"/>
    <property type="match status" value="1"/>
</dbReference>